<protein>
    <submittedName>
        <fullName evidence="1">Uncharacterized protein</fullName>
    </submittedName>
</protein>
<name>A0A0F9N063_9ZZZZ</name>
<organism evidence="1">
    <name type="scientific">marine sediment metagenome</name>
    <dbReference type="NCBI Taxonomy" id="412755"/>
    <lineage>
        <taxon>unclassified sequences</taxon>
        <taxon>metagenomes</taxon>
        <taxon>ecological metagenomes</taxon>
    </lineage>
</organism>
<dbReference type="AlphaFoldDB" id="A0A0F9N063"/>
<evidence type="ECO:0000313" key="1">
    <source>
        <dbReference type="EMBL" id="KKN11309.1"/>
    </source>
</evidence>
<comment type="caution">
    <text evidence="1">The sequence shown here is derived from an EMBL/GenBank/DDBJ whole genome shotgun (WGS) entry which is preliminary data.</text>
</comment>
<dbReference type="EMBL" id="LAZR01004149">
    <property type="protein sequence ID" value="KKN11309.1"/>
    <property type="molecule type" value="Genomic_DNA"/>
</dbReference>
<sequence>MNKVNKSLPDLIRIEHDIIQQSDSLKAVLCRLPRFLEVVRFSKKTASLISRFEKKIIQDDMDHRKKCRDGLEWMKDCLGKLMESRFSGHSLVKERLKHAELVILHSAIDQNSFIGWDEGLLDVALRSLSSAASMIASFGDDQLFKGWAKVGHRSVCLECCVPETLKKTRGRVKKSIKSRCEMAEEIGHGIETWEILPPGVGIDETLNKDTHPYRIHCRAGTLQELMLPTELADLLNDKSNDGIERWTTLRDSDHYTLYQYLNLLAQYNSFEPATLPPKIDGENRIEPKPWEDFGRFNSQAVTGDYLSRFDSSKPPIDLGDLKKLVVLFINMLTSELLNGELIKGRSGDIKLREEAKAFCVEEIVDHVAS</sequence>
<feature type="non-terminal residue" evidence="1">
    <location>
        <position position="369"/>
    </location>
</feature>
<accession>A0A0F9N063</accession>
<gene>
    <name evidence="1" type="ORF">LCGC14_1027900</name>
</gene>
<reference evidence="1" key="1">
    <citation type="journal article" date="2015" name="Nature">
        <title>Complex archaea that bridge the gap between prokaryotes and eukaryotes.</title>
        <authorList>
            <person name="Spang A."/>
            <person name="Saw J.H."/>
            <person name="Jorgensen S.L."/>
            <person name="Zaremba-Niedzwiedzka K."/>
            <person name="Martijn J."/>
            <person name="Lind A.E."/>
            <person name="van Eijk R."/>
            <person name="Schleper C."/>
            <person name="Guy L."/>
            <person name="Ettema T.J."/>
        </authorList>
    </citation>
    <scope>NUCLEOTIDE SEQUENCE</scope>
</reference>
<proteinExistence type="predicted"/>